<name>A0A1E3RHK5_MYCFV</name>
<dbReference type="RefSeq" id="WP_069414470.1">
    <property type="nucleotide sequence ID" value="NZ_JACKUL010000020.1"/>
</dbReference>
<dbReference type="InterPro" id="IPR029045">
    <property type="entry name" value="ClpP/crotonase-like_dom_sf"/>
</dbReference>
<dbReference type="Gene3D" id="3.90.226.10">
    <property type="entry name" value="2-enoyl-CoA Hydratase, Chain A, domain 1"/>
    <property type="match status" value="1"/>
</dbReference>
<dbReference type="InterPro" id="IPR001753">
    <property type="entry name" value="Enoyl-CoA_hydra/iso"/>
</dbReference>
<keyword evidence="3" id="KW-1185">Reference proteome</keyword>
<dbReference type="GO" id="GO:0003824">
    <property type="term" value="F:catalytic activity"/>
    <property type="evidence" value="ECO:0007669"/>
    <property type="project" value="UniProtKB-ARBA"/>
</dbReference>
<comment type="caution">
    <text evidence="2">The sequence shown here is derived from an EMBL/GenBank/DDBJ whole genome shotgun (WGS) entry which is preliminary data.</text>
</comment>
<dbReference type="Proteomes" id="UP000094053">
    <property type="component" value="Unassembled WGS sequence"/>
</dbReference>
<dbReference type="SUPFAM" id="SSF52096">
    <property type="entry name" value="ClpP/crotonase"/>
    <property type="match status" value="1"/>
</dbReference>
<dbReference type="OrthoDB" id="3206737at2"/>
<dbReference type="PANTHER" id="PTHR43802:SF1">
    <property type="entry name" value="IP11341P-RELATED"/>
    <property type="match status" value="1"/>
</dbReference>
<dbReference type="PANTHER" id="PTHR43802">
    <property type="entry name" value="ENOYL-COA HYDRATASE"/>
    <property type="match status" value="1"/>
</dbReference>
<evidence type="ECO:0000313" key="3">
    <source>
        <dbReference type="Proteomes" id="UP000094053"/>
    </source>
</evidence>
<evidence type="ECO:0000313" key="2">
    <source>
        <dbReference type="EMBL" id="ODQ89341.1"/>
    </source>
</evidence>
<accession>A0A1E3RHK5</accession>
<proteinExistence type="inferred from homology"/>
<evidence type="ECO:0000256" key="1">
    <source>
        <dbReference type="ARBA" id="ARBA00005254"/>
    </source>
</evidence>
<comment type="similarity">
    <text evidence="1">Belongs to the enoyl-CoA hydratase/isomerase family.</text>
</comment>
<dbReference type="STRING" id="1776.BHQ18_15300"/>
<dbReference type="EMBL" id="MIHA01000010">
    <property type="protein sequence ID" value="ODQ89341.1"/>
    <property type="molecule type" value="Genomic_DNA"/>
</dbReference>
<protein>
    <submittedName>
        <fullName evidence="2">Enoyl-CoA hydratase</fullName>
    </submittedName>
</protein>
<organism evidence="2 3">
    <name type="scientific">Mycolicibacterium flavescens</name>
    <name type="common">Mycobacterium flavescens</name>
    <dbReference type="NCBI Taxonomy" id="1776"/>
    <lineage>
        <taxon>Bacteria</taxon>
        <taxon>Bacillati</taxon>
        <taxon>Actinomycetota</taxon>
        <taxon>Actinomycetes</taxon>
        <taxon>Mycobacteriales</taxon>
        <taxon>Mycobacteriaceae</taxon>
        <taxon>Mycolicibacterium</taxon>
    </lineage>
</organism>
<dbReference type="AlphaFoldDB" id="A0A1E3RHK5"/>
<reference evidence="3" key="1">
    <citation type="submission" date="2016-09" db="EMBL/GenBank/DDBJ databases">
        <authorList>
            <person name="Greninger A.L."/>
            <person name="Jerome K.R."/>
            <person name="Mcnair B."/>
            <person name="Wallis C."/>
            <person name="Fang F."/>
        </authorList>
    </citation>
    <scope>NUCLEOTIDE SEQUENCE [LARGE SCALE GENOMIC DNA]</scope>
    <source>
        <strain evidence="3">M6</strain>
    </source>
</reference>
<dbReference type="Pfam" id="PF00378">
    <property type="entry name" value="ECH_1"/>
    <property type="match status" value="1"/>
</dbReference>
<sequence length="276" mass="30813">MTETPVTRDVVRYERDGAVARIILDWPERANAQSSEMVRQVDSFLDEARRDYGVKVVIVKGNGKGFCAGHVIAPDAYPEFAESQAAMGSNFHGSKELFLWPTLRFWEFPKPMIAQVHGYAIGGGTYWALLPEITIASEDAYFQMPLVPGLGFAGGETMIEPWVFMNYKRAAEYLYTAQTLSASEALEMGLVNKVVARDELEPVTEAMAEKIARAPLSTLMATKTMLVRAWEQMGMRQHLQLSADLMSVLEHTSDAQALRAELQTHGRLPREQAEPQ</sequence>
<gene>
    <name evidence="2" type="ORF">BHQ18_15300</name>
</gene>
<dbReference type="CDD" id="cd06558">
    <property type="entry name" value="crotonase-like"/>
    <property type="match status" value="1"/>
</dbReference>